<keyword evidence="3" id="KW-0597">Phosphoprotein</keyword>
<dbReference type="Pfam" id="PF13426">
    <property type="entry name" value="PAS_9"/>
    <property type="match status" value="1"/>
</dbReference>
<feature type="domain" description="PAS" evidence="7">
    <location>
        <begin position="168"/>
        <end position="204"/>
    </location>
</feature>
<sequence>MAGTNPRSTACKPASWGAELYLTLLDASDVGVITIDQNRTIMFWNSWMEKASDHKANDVIGKTLGDVFGDAIPTRLHNAIRDCLSLGMPAMISPSLNKSVLPLRPLPQFAEKFPQMQQSIRIQPVRIAQSTQLCSITVRDVTLAVQRDQLLRRQAAELAELVTKTRRSEDRTRAILQNTIDAILVASEDGTLEPLNARAQELCGPQGDPEIKNIIRFLLPDSGNTPPPKPPSDRLLTDLGTGVIEILACPANGHNIPLEVAISHFTAYGRYHYIITLRDISQRKRHELEIQNTMQELENSNAELEQFAYAASHDLQEPLRMVSSYTQLLARRYKGKLDDTADEFIHYAVDGTRRMQRMIDDLLTLSRVGRHGKPFQAVPLAGLFDAIEANLKRADAAPAGNIMRAPDLPMVMGDPSQLLQLFQNLVSNGLKYSNPEHAEVRISAREFDSFWRISVSDNGIGIDPQYHASIFEIFKRLHGYGEYAGTGIGLALCKKIVERHGGNIHVESAPDEGSTFHVDLPKDHSVV</sequence>
<dbReference type="Proteomes" id="UP000193391">
    <property type="component" value="Unassembled WGS sequence"/>
</dbReference>
<dbReference type="CDD" id="cd00082">
    <property type="entry name" value="HisKA"/>
    <property type="match status" value="1"/>
</dbReference>
<dbReference type="GO" id="GO:0000155">
    <property type="term" value="F:phosphorelay sensor kinase activity"/>
    <property type="evidence" value="ECO:0007669"/>
    <property type="project" value="InterPro"/>
</dbReference>
<organism evidence="8 9">
    <name type="scientific">Thalassospira mesophila</name>
    <dbReference type="NCBI Taxonomy" id="1293891"/>
    <lineage>
        <taxon>Bacteria</taxon>
        <taxon>Pseudomonadati</taxon>
        <taxon>Pseudomonadota</taxon>
        <taxon>Alphaproteobacteria</taxon>
        <taxon>Rhodospirillales</taxon>
        <taxon>Thalassospiraceae</taxon>
        <taxon>Thalassospira</taxon>
    </lineage>
</organism>
<dbReference type="SUPFAM" id="SSF47384">
    <property type="entry name" value="Homodimeric domain of signal transducing histidine kinase"/>
    <property type="match status" value="1"/>
</dbReference>
<evidence type="ECO:0000313" key="8">
    <source>
        <dbReference type="EMBL" id="OSQ41028.1"/>
    </source>
</evidence>
<dbReference type="Pfam" id="PF00989">
    <property type="entry name" value="PAS"/>
    <property type="match status" value="1"/>
</dbReference>
<dbReference type="PANTHER" id="PTHR43304:SF1">
    <property type="entry name" value="PAC DOMAIN-CONTAINING PROTEIN"/>
    <property type="match status" value="1"/>
</dbReference>
<dbReference type="InterPro" id="IPR003661">
    <property type="entry name" value="HisK_dim/P_dom"/>
</dbReference>
<evidence type="ECO:0000256" key="5">
    <source>
        <dbReference type="ARBA" id="ARBA00022777"/>
    </source>
</evidence>
<dbReference type="PRINTS" id="PR00344">
    <property type="entry name" value="BCTRLSENSOR"/>
</dbReference>
<proteinExistence type="predicted"/>
<dbReference type="STRING" id="1293891.TMES_03990"/>
<protein>
    <recommendedName>
        <fullName evidence="2">histidine kinase</fullName>
        <ecNumber evidence="2">2.7.13.3</ecNumber>
    </recommendedName>
</protein>
<dbReference type="SUPFAM" id="SSF55785">
    <property type="entry name" value="PYP-like sensor domain (PAS domain)"/>
    <property type="match status" value="2"/>
</dbReference>
<keyword evidence="5 8" id="KW-0418">Kinase</keyword>
<dbReference type="CDD" id="cd00130">
    <property type="entry name" value="PAS"/>
    <property type="match status" value="1"/>
</dbReference>
<dbReference type="InterPro" id="IPR035965">
    <property type="entry name" value="PAS-like_dom_sf"/>
</dbReference>
<dbReference type="PROSITE" id="PS50109">
    <property type="entry name" value="HIS_KIN"/>
    <property type="match status" value="1"/>
</dbReference>
<name>A0A1Y2L779_9PROT</name>
<dbReference type="InterPro" id="IPR000014">
    <property type="entry name" value="PAS"/>
</dbReference>
<evidence type="ECO:0000256" key="1">
    <source>
        <dbReference type="ARBA" id="ARBA00000085"/>
    </source>
</evidence>
<dbReference type="InterPro" id="IPR052162">
    <property type="entry name" value="Sensor_kinase/Photoreceptor"/>
</dbReference>
<dbReference type="InterPro" id="IPR013767">
    <property type="entry name" value="PAS_fold"/>
</dbReference>
<dbReference type="InterPro" id="IPR036890">
    <property type="entry name" value="HATPase_C_sf"/>
</dbReference>
<reference evidence="8 9" key="1">
    <citation type="submission" date="2014-03" db="EMBL/GenBank/DDBJ databases">
        <title>The draft genome sequence of Thalassospira mesophila JCM 18969.</title>
        <authorList>
            <person name="Lai Q."/>
            <person name="Shao Z."/>
        </authorList>
    </citation>
    <scope>NUCLEOTIDE SEQUENCE [LARGE SCALE GENOMIC DNA]</scope>
    <source>
        <strain evidence="8 9">JCM 18969</strain>
    </source>
</reference>
<dbReference type="Pfam" id="PF00512">
    <property type="entry name" value="HisKA"/>
    <property type="match status" value="1"/>
</dbReference>
<dbReference type="FunFam" id="3.30.565.10:FF:000006">
    <property type="entry name" value="Sensor histidine kinase WalK"/>
    <property type="match status" value="1"/>
</dbReference>
<evidence type="ECO:0000256" key="4">
    <source>
        <dbReference type="ARBA" id="ARBA00022679"/>
    </source>
</evidence>
<evidence type="ECO:0000256" key="3">
    <source>
        <dbReference type="ARBA" id="ARBA00022553"/>
    </source>
</evidence>
<dbReference type="InterPro" id="IPR005467">
    <property type="entry name" value="His_kinase_dom"/>
</dbReference>
<feature type="domain" description="Histidine kinase" evidence="6">
    <location>
        <begin position="310"/>
        <end position="524"/>
    </location>
</feature>
<comment type="caution">
    <text evidence="8">The sequence shown here is derived from an EMBL/GenBank/DDBJ whole genome shotgun (WGS) entry which is preliminary data.</text>
</comment>
<keyword evidence="4" id="KW-0808">Transferase</keyword>
<dbReference type="Gene3D" id="3.30.450.20">
    <property type="entry name" value="PAS domain"/>
    <property type="match status" value="2"/>
</dbReference>
<dbReference type="Gene3D" id="1.10.287.130">
    <property type="match status" value="1"/>
</dbReference>
<dbReference type="PROSITE" id="PS50112">
    <property type="entry name" value="PAS"/>
    <property type="match status" value="1"/>
</dbReference>
<evidence type="ECO:0000259" key="6">
    <source>
        <dbReference type="PROSITE" id="PS50109"/>
    </source>
</evidence>
<dbReference type="SMART" id="SM00388">
    <property type="entry name" value="HisKA"/>
    <property type="match status" value="1"/>
</dbReference>
<dbReference type="Gene3D" id="3.30.565.10">
    <property type="entry name" value="Histidine kinase-like ATPase, C-terminal domain"/>
    <property type="match status" value="1"/>
</dbReference>
<dbReference type="Pfam" id="PF02518">
    <property type="entry name" value="HATPase_c"/>
    <property type="match status" value="1"/>
</dbReference>
<keyword evidence="9" id="KW-1185">Reference proteome</keyword>
<gene>
    <name evidence="8" type="ORF">TMES_03990</name>
</gene>
<dbReference type="InterPro" id="IPR036097">
    <property type="entry name" value="HisK_dim/P_sf"/>
</dbReference>
<dbReference type="SUPFAM" id="SSF55874">
    <property type="entry name" value="ATPase domain of HSP90 chaperone/DNA topoisomerase II/histidine kinase"/>
    <property type="match status" value="1"/>
</dbReference>
<dbReference type="InterPro" id="IPR003594">
    <property type="entry name" value="HATPase_dom"/>
</dbReference>
<evidence type="ECO:0000256" key="2">
    <source>
        <dbReference type="ARBA" id="ARBA00012438"/>
    </source>
</evidence>
<dbReference type="PANTHER" id="PTHR43304">
    <property type="entry name" value="PHYTOCHROME-LIKE PROTEIN CPH1"/>
    <property type="match status" value="1"/>
</dbReference>
<dbReference type="AlphaFoldDB" id="A0A1Y2L779"/>
<dbReference type="EC" id="2.7.13.3" evidence="2"/>
<dbReference type="NCBIfam" id="TIGR00229">
    <property type="entry name" value="sensory_box"/>
    <property type="match status" value="1"/>
</dbReference>
<evidence type="ECO:0000313" key="9">
    <source>
        <dbReference type="Proteomes" id="UP000193391"/>
    </source>
</evidence>
<accession>A0A1Y2L779</accession>
<comment type="catalytic activity">
    <reaction evidence="1">
        <text>ATP + protein L-histidine = ADP + protein N-phospho-L-histidine.</text>
        <dbReference type="EC" id="2.7.13.3"/>
    </reaction>
</comment>
<dbReference type="InterPro" id="IPR004358">
    <property type="entry name" value="Sig_transdc_His_kin-like_C"/>
</dbReference>
<dbReference type="SMART" id="SM00387">
    <property type="entry name" value="HATPase_c"/>
    <property type="match status" value="1"/>
</dbReference>
<dbReference type="SMART" id="SM00091">
    <property type="entry name" value="PAS"/>
    <property type="match status" value="2"/>
</dbReference>
<dbReference type="GO" id="GO:0006355">
    <property type="term" value="P:regulation of DNA-templated transcription"/>
    <property type="evidence" value="ECO:0007669"/>
    <property type="project" value="InterPro"/>
</dbReference>
<evidence type="ECO:0000259" key="7">
    <source>
        <dbReference type="PROSITE" id="PS50112"/>
    </source>
</evidence>
<dbReference type="EMBL" id="JFKA01000001">
    <property type="protein sequence ID" value="OSQ41028.1"/>
    <property type="molecule type" value="Genomic_DNA"/>
</dbReference>